<evidence type="ECO:0000313" key="1">
    <source>
        <dbReference type="EMBL" id="TNV73429.1"/>
    </source>
</evidence>
<protein>
    <submittedName>
        <fullName evidence="1">Uncharacterized protein</fullName>
    </submittedName>
</protein>
<dbReference type="Proteomes" id="UP000785679">
    <property type="component" value="Unassembled WGS sequence"/>
</dbReference>
<gene>
    <name evidence="1" type="ORF">FGO68_gene10984</name>
</gene>
<accession>A0A8J8SWK4</accession>
<organism evidence="1 2">
    <name type="scientific">Halteria grandinella</name>
    <dbReference type="NCBI Taxonomy" id="5974"/>
    <lineage>
        <taxon>Eukaryota</taxon>
        <taxon>Sar</taxon>
        <taxon>Alveolata</taxon>
        <taxon>Ciliophora</taxon>
        <taxon>Intramacronucleata</taxon>
        <taxon>Spirotrichea</taxon>
        <taxon>Stichotrichia</taxon>
        <taxon>Sporadotrichida</taxon>
        <taxon>Halteriidae</taxon>
        <taxon>Halteria</taxon>
    </lineage>
</organism>
<keyword evidence="2" id="KW-1185">Reference proteome</keyword>
<comment type="caution">
    <text evidence="1">The sequence shown here is derived from an EMBL/GenBank/DDBJ whole genome shotgun (WGS) entry which is preliminary data.</text>
</comment>
<name>A0A8J8SWK4_HALGN</name>
<dbReference type="AlphaFoldDB" id="A0A8J8SWK4"/>
<reference evidence="1" key="1">
    <citation type="submission" date="2019-06" db="EMBL/GenBank/DDBJ databases">
        <authorList>
            <person name="Zheng W."/>
        </authorList>
    </citation>
    <scope>NUCLEOTIDE SEQUENCE</scope>
    <source>
        <strain evidence="1">QDHG01</strain>
    </source>
</reference>
<evidence type="ECO:0000313" key="2">
    <source>
        <dbReference type="Proteomes" id="UP000785679"/>
    </source>
</evidence>
<dbReference type="EMBL" id="RRYP01018899">
    <property type="protein sequence ID" value="TNV73429.1"/>
    <property type="molecule type" value="Genomic_DNA"/>
</dbReference>
<sequence>MYLLKYDLNYQNIFGRIDYNRIVICSGQFQIAKGSARFDSQFLRTLVQHLNGCVKFLGVNNKPCGVCIH</sequence>
<proteinExistence type="predicted"/>